<dbReference type="GO" id="GO:0005886">
    <property type="term" value="C:plasma membrane"/>
    <property type="evidence" value="ECO:0007669"/>
    <property type="project" value="UniProtKB-SubCell"/>
</dbReference>
<sequence>MDAMMESILRTVISFILLILITLVIGKHINAHKNHYNFALSITIGSYIANMGFNTKLGFLDMMAGFVSMIVLFYLLLIAASKSRKIRGWLTGKPTVVIENGKILETNMKKVKFSIDDLNQQLREGGVFHIQEVEYALLEDSGKLSVLKKKPFQSITKQDLNLSSGTEALPVELIMDGKIIEKNVSGKYDQEWIQTELRKRSLQLEDVYYAVVNSGGKLFVDTHNDALSSPADVE</sequence>
<accession>A0A0M2SWZ1</accession>
<comment type="subcellular location">
    <subcellularLocation>
        <location evidence="1">Cell membrane</location>
        <topology evidence="1">Multi-pass membrane protein</topology>
    </subcellularLocation>
</comment>
<evidence type="ECO:0000256" key="1">
    <source>
        <dbReference type="ARBA" id="ARBA00004651"/>
    </source>
</evidence>
<protein>
    <recommendedName>
        <fullName evidence="8">YetF C-terminal domain-containing protein</fullName>
    </recommendedName>
</protein>
<proteinExistence type="inferred from homology"/>
<dbReference type="Proteomes" id="UP000034166">
    <property type="component" value="Unassembled WGS sequence"/>
</dbReference>
<keyword evidence="6 7" id="KW-0472">Membrane</keyword>
<evidence type="ECO:0000313" key="10">
    <source>
        <dbReference type="Proteomes" id="UP000034166"/>
    </source>
</evidence>
<evidence type="ECO:0000313" key="9">
    <source>
        <dbReference type="EMBL" id="KKK37482.1"/>
    </source>
</evidence>
<evidence type="ECO:0000256" key="7">
    <source>
        <dbReference type="SAM" id="Phobius"/>
    </source>
</evidence>
<gene>
    <name evidence="9" type="ORF">WQ57_13635</name>
</gene>
<evidence type="ECO:0000256" key="5">
    <source>
        <dbReference type="ARBA" id="ARBA00022989"/>
    </source>
</evidence>
<evidence type="ECO:0000256" key="4">
    <source>
        <dbReference type="ARBA" id="ARBA00022692"/>
    </source>
</evidence>
<comment type="similarity">
    <text evidence="2">Belongs to the UPF0702 family.</text>
</comment>
<comment type="caution">
    <text evidence="9">The sequence shown here is derived from an EMBL/GenBank/DDBJ whole genome shotgun (WGS) entry which is preliminary data.</text>
</comment>
<dbReference type="Gene3D" id="3.30.240.20">
    <property type="entry name" value="bsu07140 like domains"/>
    <property type="match status" value="2"/>
</dbReference>
<dbReference type="OrthoDB" id="9778331at2"/>
<dbReference type="Pfam" id="PF04239">
    <property type="entry name" value="DUF421"/>
    <property type="match status" value="1"/>
</dbReference>
<dbReference type="InterPro" id="IPR007353">
    <property type="entry name" value="DUF421"/>
</dbReference>
<reference evidence="9 10" key="1">
    <citation type="submission" date="2015-04" db="EMBL/GenBank/DDBJ databases">
        <title>Taxonomic description and genome sequence of Bacillus campisalis sp. nov., a novel member of the genus Bacillus isolated from solar saltern.</title>
        <authorList>
            <person name="Mathan Kumar R."/>
            <person name="Kaur G."/>
            <person name="Kumar A."/>
            <person name="Singh N.K."/>
            <person name="Kaur N."/>
            <person name="Kumar N."/>
            <person name="Mayilraj S."/>
        </authorList>
    </citation>
    <scope>NUCLEOTIDE SEQUENCE [LARGE SCALE GENOMIC DNA]</scope>
    <source>
        <strain evidence="9 10">SA2-6</strain>
    </source>
</reference>
<dbReference type="AlphaFoldDB" id="A0A0M2SWZ1"/>
<feature type="transmembrane region" description="Helical" evidence="7">
    <location>
        <begin position="12"/>
        <end position="29"/>
    </location>
</feature>
<evidence type="ECO:0000256" key="3">
    <source>
        <dbReference type="ARBA" id="ARBA00022475"/>
    </source>
</evidence>
<feature type="transmembrane region" description="Helical" evidence="7">
    <location>
        <begin position="59"/>
        <end position="80"/>
    </location>
</feature>
<dbReference type="InterPro" id="IPR023090">
    <property type="entry name" value="UPF0702_alpha/beta_dom_sf"/>
</dbReference>
<name>A0A0M2SWZ1_9BACI</name>
<dbReference type="PANTHER" id="PTHR34582">
    <property type="entry name" value="UPF0702 TRANSMEMBRANE PROTEIN YCAP"/>
    <property type="match status" value="1"/>
</dbReference>
<evidence type="ECO:0000256" key="6">
    <source>
        <dbReference type="ARBA" id="ARBA00023136"/>
    </source>
</evidence>
<organism evidence="9 10">
    <name type="scientific">Mesobacillus campisalis</name>
    <dbReference type="NCBI Taxonomy" id="1408103"/>
    <lineage>
        <taxon>Bacteria</taxon>
        <taxon>Bacillati</taxon>
        <taxon>Bacillota</taxon>
        <taxon>Bacilli</taxon>
        <taxon>Bacillales</taxon>
        <taxon>Bacillaceae</taxon>
        <taxon>Mesobacillus</taxon>
    </lineage>
</organism>
<dbReference type="EMBL" id="LAYY01000014">
    <property type="protein sequence ID" value="KKK37482.1"/>
    <property type="molecule type" value="Genomic_DNA"/>
</dbReference>
<feature type="domain" description="YetF C-terminal" evidence="8">
    <location>
        <begin position="82"/>
        <end position="212"/>
    </location>
</feature>
<keyword evidence="3" id="KW-1003">Cell membrane</keyword>
<keyword evidence="5 7" id="KW-1133">Transmembrane helix</keyword>
<keyword evidence="4 7" id="KW-0812">Transmembrane</keyword>
<dbReference type="PANTHER" id="PTHR34582:SF7">
    <property type="entry name" value="UPF0702 TRANSMEMBRANE PROTEIN YDFS"/>
    <property type="match status" value="1"/>
</dbReference>
<evidence type="ECO:0000256" key="2">
    <source>
        <dbReference type="ARBA" id="ARBA00006448"/>
    </source>
</evidence>
<dbReference type="PATRIC" id="fig|1408103.3.peg.3063"/>
<evidence type="ECO:0000259" key="8">
    <source>
        <dbReference type="Pfam" id="PF04239"/>
    </source>
</evidence>
<keyword evidence="10" id="KW-1185">Reference proteome</keyword>